<evidence type="ECO:0000313" key="2">
    <source>
        <dbReference type="EMBL" id="EMY05931.1"/>
    </source>
</evidence>
<feature type="transmembrane region" description="Helical" evidence="1">
    <location>
        <begin position="27"/>
        <end position="44"/>
    </location>
</feature>
<dbReference type="Proteomes" id="UP000012329">
    <property type="component" value="Unassembled WGS sequence"/>
</dbReference>
<evidence type="ECO:0000256" key="1">
    <source>
        <dbReference type="SAM" id="Phobius"/>
    </source>
</evidence>
<dbReference type="AlphaFoldDB" id="A0A829DBM8"/>
<protein>
    <submittedName>
        <fullName evidence="2">Uncharacterized protein</fullName>
    </submittedName>
</protein>
<accession>A0A829DBM8</accession>
<sequence>MFFVFLIVETLLIQDTELQMGFAVHKQFVFILLFCIIILLNCVTSKKEEDTINQQLLGWILSLNANPVCSDYYTQENLCLKSPVSISEKCSDQEMDRFQKGIQPANMQNREVLEELLRCWSQCNSTFFLNYSGSCSFETESDYVTAKRSSSTNSGNLWRQCQSNCNTGTNSSFPKLNGISTTTTYWPYP</sequence>
<keyword evidence="1" id="KW-1133">Transmembrane helix</keyword>
<name>A0A829DBM8_LEPIR</name>
<dbReference type="EMBL" id="AFJL02000061">
    <property type="protein sequence ID" value="EMY05931.1"/>
    <property type="molecule type" value="Genomic_DNA"/>
</dbReference>
<comment type="caution">
    <text evidence="2">The sequence shown here is derived from an EMBL/GenBank/DDBJ whole genome shotgun (WGS) entry which is preliminary data.</text>
</comment>
<keyword evidence="1" id="KW-0812">Transmembrane</keyword>
<evidence type="ECO:0000313" key="3">
    <source>
        <dbReference type="Proteomes" id="UP000012329"/>
    </source>
</evidence>
<reference evidence="2 3" key="1">
    <citation type="submission" date="2013-02" db="EMBL/GenBank/DDBJ databases">
        <authorList>
            <person name="Harkins D.M."/>
            <person name="Durkin A.S."/>
            <person name="Brinkac L.M."/>
            <person name="Haft D.H."/>
            <person name="Selengut J.D."/>
            <person name="Sanka R."/>
            <person name="DePew J."/>
            <person name="Purushe J."/>
            <person name="Whelen A.C."/>
            <person name="Vinetz J.M."/>
            <person name="Sutton G.G."/>
            <person name="Nierman W.C."/>
            <person name="Fouts D.E."/>
        </authorList>
    </citation>
    <scope>NUCLEOTIDE SEQUENCE [LARGE SCALE GENOMIC DNA]</scope>
    <source>
        <strain evidence="2 3">2002000626</strain>
    </source>
</reference>
<proteinExistence type="predicted"/>
<organism evidence="2 3">
    <name type="scientific">Leptospira interrogans str. 2002000626</name>
    <dbReference type="NCBI Taxonomy" id="996803"/>
    <lineage>
        <taxon>Bacteria</taxon>
        <taxon>Pseudomonadati</taxon>
        <taxon>Spirochaetota</taxon>
        <taxon>Spirochaetia</taxon>
        <taxon>Leptospirales</taxon>
        <taxon>Leptospiraceae</taxon>
        <taxon>Leptospira</taxon>
    </lineage>
</organism>
<gene>
    <name evidence="2" type="ORF">LEP1GSC029_0655</name>
</gene>
<keyword evidence="1" id="KW-0472">Membrane</keyword>